<dbReference type="KEGG" id="hme:HFX_2149"/>
<feature type="transmembrane region" description="Helical" evidence="1">
    <location>
        <begin position="361"/>
        <end position="381"/>
    </location>
</feature>
<dbReference type="STRING" id="523841.HFX_2149"/>
<dbReference type="eggNOG" id="arCOG03185">
    <property type="taxonomic scope" value="Archaea"/>
</dbReference>
<feature type="transmembrane region" description="Helical" evidence="1">
    <location>
        <begin position="67"/>
        <end position="88"/>
    </location>
</feature>
<evidence type="ECO:0000313" key="7">
    <source>
        <dbReference type="Proteomes" id="UP000299011"/>
    </source>
</evidence>
<feature type="transmembrane region" description="Helical" evidence="1">
    <location>
        <begin position="191"/>
        <end position="209"/>
    </location>
</feature>
<evidence type="ECO:0000313" key="3">
    <source>
        <dbReference type="EMBL" id="ELZ99803.1"/>
    </source>
</evidence>
<reference evidence="2" key="4">
    <citation type="submission" date="2014-05" db="EMBL/GenBank/DDBJ databases">
        <authorList>
            <person name="Wang L."/>
            <person name="Yang H."/>
            <person name="Xiang H."/>
        </authorList>
    </citation>
    <scope>NUCLEOTIDE SEQUENCE</scope>
    <source>
        <strain evidence="2">CGMCC 1.2087</strain>
    </source>
</reference>
<feature type="transmembrane region" description="Helical" evidence="1">
    <location>
        <begin position="320"/>
        <end position="341"/>
    </location>
</feature>
<reference evidence="4 7" key="5">
    <citation type="submission" date="2019-04" db="EMBL/GenBank/DDBJ databases">
        <title>Methylomes of two halophilic Archaea, Haloarcula marismortui and Haloferax mediterranei.</title>
        <authorList>
            <person name="DasSarma S."/>
            <person name="DasSarma P."/>
            <person name="DasSarma S."/>
            <person name="Fomenkov A."/>
            <person name="Vincze T."/>
            <person name="Anton B.P."/>
            <person name="Roberts R.J."/>
        </authorList>
    </citation>
    <scope>NUCLEOTIDE SEQUENCE [LARGE SCALE GENOMIC DNA]</scope>
    <source>
        <strain evidence="4">ATCC 33500</strain>
        <strain evidence="7">ATCC 33500 / DSM 1411 / JCM 8866 / NBRC 14739 / NCIMB 2177 / R-4</strain>
    </source>
</reference>
<name>I3R6H8_HALMT</name>
<evidence type="ECO:0000313" key="6">
    <source>
        <dbReference type="Proteomes" id="UP000011603"/>
    </source>
</evidence>
<reference evidence="2 5" key="2">
    <citation type="journal article" date="2012" name="J. Bacteriol.">
        <title>Complete genome sequence of the metabolically versatile halophilic archaeon Haloferax mediterranei, a poly(3-hydroxybutyrate-co-3-hydroxyvalerate) producer.</title>
        <authorList>
            <person name="Han J."/>
            <person name="Zhang F."/>
            <person name="Hou J."/>
            <person name="Liu X."/>
            <person name="Li M."/>
            <person name="Liu H."/>
            <person name="Cai L."/>
            <person name="Zhang B."/>
            <person name="Chen Y."/>
            <person name="Zhou J."/>
            <person name="Hu S."/>
            <person name="Xiang H."/>
        </authorList>
    </citation>
    <scope>NUCLEOTIDE SEQUENCE [LARGE SCALE GENOMIC DNA]</scope>
    <source>
        <strain evidence="5">ATCC 33500 / DSM 1411 / JCM 8866 / NBRC 14739 / NCIMB 2177 / R-4</strain>
        <strain evidence="2">CGMCC 1.2087</strain>
    </source>
</reference>
<feature type="transmembrane region" description="Helical" evidence="1">
    <location>
        <begin position="136"/>
        <end position="156"/>
    </location>
</feature>
<feature type="transmembrane region" description="Helical" evidence="1">
    <location>
        <begin position="221"/>
        <end position="250"/>
    </location>
</feature>
<gene>
    <name evidence="2" type="ordered locus">HFX_2149</name>
    <name evidence="3" type="ORF">C439_12544</name>
    <name evidence="4" type="ORF">E6P09_00950</name>
</gene>
<dbReference type="Proteomes" id="UP000011603">
    <property type="component" value="Unassembled WGS sequence"/>
</dbReference>
<keyword evidence="1" id="KW-1133">Transmembrane helix</keyword>
<dbReference type="PATRIC" id="fig|523841.21.peg.2530"/>
<sequence length="573" mass="63320">MDWEKFAITLSTVCLSLTVVYASFNPSSKYSLSIYAENPLFWLGVTIAGGLSIVTIVLGSRRRLSIGVLYLVGVIVLFAPTLLGFYFHAGGDGLTQLGWLKAIKDGEFSIFGLRYMGLQLISLVISSILNISLRRALMFSVVVYGILYMVTLPIVVRHFTGTRIGYVGGAIFAVMFGVVDAFSTRLTPHPFSLAMLSLPFVSLAYFYSADRSSVNGWRSSIIGLCGAVVICLAHPLAGILIGCVLIVSVLVGRFPIGIRSSAIGGVIIVLLAFFYRIMNQFMYQRAASGIFAKINSIDIYGYFSSQSSSVNSTGQSVSSVILNIYGFDILLCIIAGLYGLWSLKKVLRQESVNSLELDVLRLGFGLSFVFVAFAIFVAIDYGEFSYRLISIFVFFSTVVVSGLVSVLIDTSPKYSILDVNASSVAVTLFLVIGLTVSVSGAYASSDMLRPNKHIPETNMDGYSWIFQFEEESVEYNEIRAEAFRYRYAIEGVDRRAWLRKSMAPDHFNNHDLPSAYAEPHYLAVTEGDTVRETKLYGGFRFNSTDFNYLNRDRDINKVYSSSTFRLYYVGSGK</sequence>
<evidence type="ECO:0000313" key="4">
    <source>
        <dbReference type="EMBL" id="QCQ73917.1"/>
    </source>
</evidence>
<dbReference type="OrthoDB" id="137309at2157"/>
<organism evidence="2 5">
    <name type="scientific">Haloferax mediterranei (strain ATCC 33500 / DSM 1411 / JCM 8866 / NBRC 14739 / NCIMB 2177 / R-4)</name>
    <name type="common">Halobacterium mediterranei</name>
    <dbReference type="NCBI Taxonomy" id="523841"/>
    <lineage>
        <taxon>Archaea</taxon>
        <taxon>Methanobacteriati</taxon>
        <taxon>Methanobacteriota</taxon>
        <taxon>Stenosarchaea group</taxon>
        <taxon>Halobacteria</taxon>
        <taxon>Halobacteriales</taxon>
        <taxon>Haloferacaceae</taxon>
        <taxon>Haloferax</taxon>
    </lineage>
</organism>
<dbReference type="HOGENOM" id="CLU_475407_0_0_2"/>
<keyword evidence="1" id="KW-0472">Membrane</keyword>
<keyword evidence="6" id="KW-1185">Reference proteome</keyword>
<feature type="transmembrane region" description="Helical" evidence="1">
    <location>
        <begin position="108"/>
        <end position="129"/>
    </location>
</feature>
<feature type="transmembrane region" description="Helical" evidence="1">
    <location>
        <begin position="41"/>
        <end position="60"/>
    </location>
</feature>
<evidence type="ECO:0000313" key="5">
    <source>
        <dbReference type="Proteomes" id="UP000006469"/>
    </source>
</evidence>
<dbReference type="EMBL" id="CP001868">
    <property type="protein sequence ID" value="AFK19838.1"/>
    <property type="molecule type" value="Genomic_DNA"/>
</dbReference>
<dbReference type="PaxDb" id="523841-HFX_2149"/>
<feature type="transmembrane region" description="Helical" evidence="1">
    <location>
        <begin position="388"/>
        <end position="408"/>
    </location>
</feature>
<proteinExistence type="predicted"/>
<reference evidence="3 6" key="3">
    <citation type="journal article" date="2014" name="PLoS Genet.">
        <title>Phylogenetically driven sequencing of extremely halophilic archaea reveals strategies for static and dynamic osmo-response.</title>
        <authorList>
            <person name="Becker E.A."/>
            <person name="Seitzer P.M."/>
            <person name="Tritt A."/>
            <person name="Larsen D."/>
            <person name="Krusor M."/>
            <person name="Yao A.I."/>
            <person name="Wu D."/>
            <person name="Madern D."/>
            <person name="Eisen J.A."/>
            <person name="Darling A.E."/>
            <person name="Facciotti M.T."/>
        </authorList>
    </citation>
    <scope>NUCLEOTIDE SEQUENCE [LARGE SCALE GENOMIC DNA]</scope>
    <source>
        <strain evidence="3">ATCC 33500</strain>
        <strain evidence="6">ATCC 33500 / DSM 1411 / JCM 8866 / NBRC 14739 / NCIMB 2177 / R-4</strain>
    </source>
</reference>
<dbReference type="RefSeq" id="WP_004059558.1">
    <property type="nucleotide sequence ID" value="NC_017941.2"/>
</dbReference>
<dbReference type="EMBL" id="AOLO01000010">
    <property type="protein sequence ID" value="ELZ99803.1"/>
    <property type="molecule type" value="Genomic_DNA"/>
</dbReference>
<feature type="transmembrane region" description="Helical" evidence="1">
    <location>
        <begin position="420"/>
        <end position="443"/>
    </location>
</feature>
<dbReference type="EMBL" id="CP039139">
    <property type="protein sequence ID" value="QCQ73917.1"/>
    <property type="molecule type" value="Genomic_DNA"/>
</dbReference>
<dbReference type="Proteomes" id="UP000299011">
    <property type="component" value="Chromosome"/>
</dbReference>
<evidence type="ECO:0000256" key="1">
    <source>
        <dbReference type="SAM" id="Phobius"/>
    </source>
</evidence>
<accession>I3R6H8</accession>
<dbReference type="Proteomes" id="UP000006469">
    <property type="component" value="Chromosome"/>
</dbReference>
<keyword evidence="1" id="KW-0812">Transmembrane</keyword>
<evidence type="ECO:0000313" key="2">
    <source>
        <dbReference type="EMBL" id="AFK19838.1"/>
    </source>
</evidence>
<dbReference type="GeneID" id="40154941"/>
<reference evidence="2" key="1">
    <citation type="journal article" date="2012" name="Appl. Environ. Microbiol.">
        <title>Identification of the haloarchaeal phasin (PhaP) that functions in polyhydroxyalkanoate accumulation and granule formation in Haloferax mediterranei.</title>
        <authorList>
            <person name="Cai S."/>
            <person name="Cai L."/>
            <person name="Liu H."/>
            <person name="Liu X."/>
            <person name="Han J."/>
            <person name="Zhou J."/>
            <person name="Xiang H."/>
        </authorList>
    </citation>
    <scope>NUCLEOTIDE SEQUENCE</scope>
    <source>
        <strain evidence="2">CGMCC 1.2087</strain>
    </source>
</reference>
<protein>
    <submittedName>
        <fullName evidence="2">Uncharacterized protein</fullName>
    </submittedName>
</protein>
<feature type="transmembrane region" description="Helical" evidence="1">
    <location>
        <begin position="256"/>
        <end position="275"/>
    </location>
</feature>
<dbReference type="AlphaFoldDB" id="I3R6H8"/>